<dbReference type="EMBL" id="JANAWD010001097">
    <property type="protein sequence ID" value="KAJ3474297.1"/>
    <property type="molecule type" value="Genomic_DNA"/>
</dbReference>
<comment type="caution">
    <text evidence="1">The sequence shown here is derived from an EMBL/GenBank/DDBJ whole genome shotgun (WGS) entry which is preliminary data.</text>
</comment>
<dbReference type="AlphaFoldDB" id="A0AAD5UUE8"/>
<accession>A0AAD5UUE8</accession>
<evidence type="ECO:0000313" key="1">
    <source>
        <dbReference type="EMBL" id="KAJ3474297.1"/>
    </source>
</evidence>
<reference evidence="1" key="1">
    <citation type="submission" date="2022-07" db="EMBL/GenBank/DDBJ databases">
        <title>Genome Sequence of Physisporinus lineatus.</title>
        <authorList>
            <person name="Buettner E."/>
        </authorList>
    </citation>
    <scope>NUCLEOTIDE SEQUENCE</scope>
    <source>
        <strain evidence="1">VT162</strain>
    </source>
</reference>
<sequence length="270" mass="30371">MGNNQSEQIPRVEREPPPPAAVLPVVTLQISLGRLIIKAIDGDIHPNDIIEELNRRFNGMLAAYVANPARFREMLDKTESAISGSFIVRFVEGDGDWWEGDMDIYVDIISLQMVLALLELEGYTVQLGRNDSPLYERAGGCIHEVVKLTNSTRRRSIDVIVSSKKISIYPIVDFWGTHVMNFLTGSAICVAYPDTLNKIGYVIPGRIVDWKIPILLGKYERRGYDFPELQGDMMGKVRYFGDEECVVIPVRRGGSLFCGGRHANTVVWRL</sequence>
<keyword evidence="2" id="KW-1185">Reference proteome</keyword>
<organism evidence="1 2">
    <name type="scientific">Meripilus lineatus</name>
    <dbReference type="NCBI Taxonomy" id="2056292"/>
    <lineage>
        <taxon>Eukaryota</taxon>
        <taxon>Fungi</taxon>
        <taxon>Dikarya</taxon>
        <taxon>Basidiomycota</taxon>
        <taxon>Agaricomycotina</taxon>
        <taxon>Agaricomycetes</taxon>
        <taxon>Polyporales</taxon>
        <taxon>Meripilaceae</taxon>
        <taxon>Meripilus</taxon>
    </lineage>
</organism>
<name>A0AAD5UUE8_9APHY</name>
<gene>
    <name evidence="1" type="ORF">NLI96_g12537</name>
</gene>
<evidence type="ECO:0000313" key="2">
    <source>
        <dbReference type="Proteomes" id="UP001212997"/>
    </source>
</evidence>
<protein>
    <submittedName>
        <fullName evidence="1">Uncharacterized protein</fullName>
    </submittedName>
</protein>
<dbReference type="Proteomes" id="UP001212997">
    <property type="component" value="Unassembled WGS sequence"/>
</dbReference>
<proteinExistence type="predicted"/>